<accession>A0A7X0XFW1</accession>
<proteinExistence type="predicted"/>
<comment type="caution">
    <text evidence="1">The sequence shown here is derived from an EMBL/GenBank/DDBJ whole genome shotgun (WGS) entry which is preliminary data.</text>
</comment>
<dbReference type="Proteomes" id="UP000533953">
    <property type="component" value="Unassembled WGS sequence"/>
</dbReference>
<reference evidence="1 2" key="1">
    <citation type="submission" date="2020-03" db="EMBL/GenBank/DDBJ databases">
        <title>Soil Listeria distribution.</title>
        <authorList>
            <person name="Liao J."/>
            <person name="Wiedmann M."/>
        </authorList>
    </citation>
    <scope>NUCLEOTIDE SEQUENCE [LARGE SCALE GENOMIC DNA]</scope>
    <source>
        <strain evidence="1 2">FSL L7-1547</strain>
    </source>
</reference>
<sequence>MLSKSFNNDFSLFCHRRVEHFLSEENSSIEFKALQERQFHIRDVLEQKLNNDNELKYLDELFKYETEAFMRIYAIAFKEGILFSNNPQ</sequence>
<evidence type="ECO:0000313" key="1">
    <source>
        <dbReference type="EMBL" id="MBC1492956.1"/>
    </source>
</evidence>
<gene>
    <name evidence="1" type="ORF">HCI99_14135</name>
</gene>
<dbReference type="AlphaFoldDB" id="A0A7X0XFW1"/>
<name>A0A7X0XFW1_9LIST</name>
<dbReference type="EMBL" id="JAASTX010000022">
    <property type="protein sequence ID" value="MBC1492956.1"/>
    <property type="molecule type" value="Genomic_DNA"/>
</dbReference>
<organism evidence="1 2">
    <name type="scientific">Listeria booriae</name>
    <dbReference type="NCBI Taxonomy" id="1552123"/>
    <lineage>
        <taxon>Bacteria</taxon>
        <taxon>Bacillati</taxon>
        <taxon>Bacillota</taxon>
        <taxon>Bacilli</taxon>
        <taxon>Bacillales</taxon>
        <taxon>Listeriaceae</taxon>
        <taxon>Listeria</taxon>
    </lineage>
</organism>
<protein>
    <submittedName>
        <fullName evidence="1">Uncharacterized protein</fullName>
    </submittedName>
</protein>
<evidence type="ECO:0000313" key="2">
    <source>
        <dbReference type="Proteomes" id="UP000533953"/>
    </source>
</evidence>
<dbReference type="RefSeq" id="WP_185366243.1">
    <property type="nucleotide sequence ID" value="NZ_JAARPA010000002.1"/>
</dbReference>